<dbReference type="GO" id="GO:0050661">
    <property type="term" value="F:NADP binding"/>
    <property type="evidence" value="ECO:0007669"/>
    <property type="project" value="InterPro"/>
</dbReference>
<organism evidence="3 4">
    <name type="scientific">Streptomyces uncialis</name>
    <dbReference type="NCBI Taxonomy" id="1048205"/>
    <lineage>
        <taxon>Bacteria</taxon>
        <taxon>Bacillati</taxon>
        <taxon>Actinomycetota</taxon>
        <taxon>Actinomycetes</taxon>
        <taxon>Kitasatosporales</taxon>
        <taxon>Streptomycetaceae</taxon>
        <taxon>Streptomyces</taxon>
    </lineage>
</organism>
<evidence type="ECO:0000313" key="4">
    <source>
        <dbReference type="Proteomes" id="UP000186455"/>
    </source>
</evidence>
<dbReference type="AlphaFoldDB" id="A0A1Q4VFZ9"/>
<dbReference type="InterPro" id="IPR006115">
    <property type="entry name" value="6PGDH_NADP-bd"/>
</dbReference>
<feature type="domain" description="6-phosphogluconate dehydrogenase NADP-binding" evidence="1">
    <location>
        <begin position="1"/>
        <end position="141"/>
    </location>
</feature>
<dbReference type="Pfam" id="PF03446">
    <property type="entry name" value="NAD_binding_2"/>
    <property type="match status" value="1"/>
</dbReference>
<feature type="domain" description="NADPH-dependent reductive aminase-like C-terminal" evidence="2">
    <location>
        <begin position="148"/>
        <end position="268"/>
    </location>
</feature>
<dbReference type="Proteomes" id="UP000186455">
    <property type="component" value="Unassembled WGS sequence"/>
</dbReference>
<dbReference type="SUPFAM" id="SSF51735">
    <property type="entry name" value="NAD(P)-binding Rossmann-fold domains"/>
    <property type="match status" value="1"/>
</dbReference>
<dbReference type="InterPro" id="IPR013328">
    <property type="entry name" value="6PGD_dom2"/>
</dbReference>
<evidence type="ECO:0000259" key="2">
    <source>
        <dbReference type="Pfam" id="PF21761"/>
    </source>
</evidence>
<proteinExistence type="predicted"/>
<name>A0A1Q4VFZ9_9ACTN</name>
<accession>A0A1Q4VFZ9</accession>
<gene>
    <name evidence="3" type="ORF">AB852_05590</name>
</gene>
<evidence type="ECO:0000259" key="1">
    <source>
        <dbReference type="Pfam" id="PF03446"/>
    </source>
</evidence>
<protein>
    <submittedName>
        <fullName evidence="3">Uncharacterized protein</fullName>
    </submittedName>
</protein>
<sequence>MGRALAGAFLDAGRRTVVWNRTASRADALVERGAERAADAGEAVRAARLVVVCLLDPATVREVLEPLAEELRGRTVVDLTNGSPAQAAELAGWAAGAGITCLDGGIMAVPGTIASPGAFVLYSGPQEAFARWRTDLEVLGTAHWLGEDTGLASLYDIALLSAMDLMFHGFNLAVAMATSRPGGSAAGVTELLVPWLGSMGALMPAFAAEIDAEAADGTPPRLTQGLDVQTAGMLNMVATARDAGVDTEWLDLSPARLRALSAGGHDTWSAPLGVRQLRTAARES</sequence>
<dbReference type="InterPro" id="IPR048666">
    <property type="entry name" value="RedAm-like_C"/>
</dbReference>
<dbReference type="Gene3D" id="3.40.50.720">
    <property type="entry name" value="NAD(P)-binding Rossmann-like Domain"/>
    <property type="match status" value="1"/>
</dbReference>
<dbReference type="InterPro" id="IPR036291">
    <property type="entry name" value="NAD(P)-bd_dom_sf"/>
</dbReference>
<dbReference type="Gene3D" id="1.10.1040.10">
    <property type="entry name" value="N-(1-d-carboxylethyl)-l-norvaline Dehydrogenase, domain 2"/>
    <property type="match status" value="1"/>
</dbReference>
<dbReference type="EMBL" id="LFBV01000001">
    <property type="protein sequence ID" value="OKH96759.1"/>
    <property type="molecule type" value="Genomic_DNA"/>
</dbReference>
<keyword evidence="4" id="KW-1185">Reference proteome</keyword>
<evidence type="ECO:0000313" key="3">
    <source>
        <dbReference type="EMBL" id="OKH96759.1"/>
    </source>
</evidence>
<comment type="caution">
    <text evidence="3">The sequence shown here is derived from an EMBL/GenBank/DDBJ whole genome shotgun (WGS) entry which is preliminary data.</text>
</comment>
<reference evidence="3 4" key="1">
    <citation type="submission" date="2015-06" db="EMBL/GenBank/DDBJ databases">
        <title>Cloning and characterization of the uncialamcin biosynthetic gene cluster.</title>
        <authorList>
            <person name="Yan X."/>
            <person name="Huang T."/>
            <person name="Ge H."/>
            <person name="Shen B."/>
        </authorList>
    </citation>
    <scope>NUCLEOTIDE SEQUENCE [LARGE SCALE GENOMIC DNA]</scope>
    <source>
        <strain evidence="3 4">DCA2648</strain>
    </source>
</reference>
<dbReference type="InterPro" id="IPR051265">
    <property type="entry name" value="HIBADH-related_NP60_sf"/>
</dbReference>
<dbReference type="Pfam" id="PF21761">
    <property type="entry name" value="RedAm-like_C"/>
    <property type="match status" value="1"/>
</dbReference>
<dbReference type="PANTHER" id="PTHR43580:SF2">
    <property type="entry name" value="CYTOKINE-LIKE NUCLEAR FACTOR N-PAC"/>
    <property type="match status" value="1"/>
</dbReference>
<dbReference type="STRING" id="1048205.AB852_05590"/>
<dbReference type="PANTHER" id="PTHR43580">
    <property type="entry name" value="OXIDOREDUCTASE GLYR1-RELATED"/>
    <property type="match status" value="1"/>
</dbReference>